<evidence type="ECO:0000259" key="11">
    <source>
        <dbReference type="Pfam" id="PF00593"/>
    </source>
</evidence>
<keyword evidence="4 8" id="KW-0812">Transmembrane</keyword>
<dbReference type="Pfam" id="PF13715">
    <property type="entry name" value="CarbopepD_reg_2"/>
    <property type="match status" value="1"/>
</dbReference>
<dbReference type="InterPro" id="IPR039426">
    <property type="entry name" value="TonB-dep_rcpt-like"/>
</dbReference>
<dbReference type="NCBIfam" id="TIGR04057">
    <property type="entry name" value="SusC_RagA_signa"/>
    <property type="match status" value="1"/>
</dbReference>
<reference evidence="13 14" key="1">
    <citation type="submission" date="2020-02" db="EMBL/GenBank/DDBJ databases">
        <title>Flavobacteriaceae Psychroflexus bacterium YR1-1, complete genome.</title>
        <authorList>
            <person name="Li Y."/>
            <person name="Wu S."/>
        </authorList>
    </citation>
    <scope>NUCLEOTIDE SEQUENCE [LARGE SCALE GENOMIC DNA]</scope>
    <source>
        <strain evidence="13 14">YR1-1</strain>
    </source>
</reference>
<feature type="domain" description="TonB-dependent receptor-like beta-barrel" evidence="11">
    <location>
        <begin position="392"/>
        <end position="846"/>
    </location>
</feature>
<sequence>MRTIKLLGLLLMLLPISIFAQSTVSGTVVNNNGMPIPGVNILVKNTTKGTTTDFDGNYSIDLEKGETLSFSYIGYRTQDIVFNGNNTRIDVSMVEDAEALKEVVVVGYGDQSVKSISGSVASVTEKDFNKGNIVTSESLIQGRVPGLSVTKGGGPGSGSEITIRGGSSFNASNAPLIVLDGLPLNNETAAGTRSVLSSINPNDIESFSVLKDASASAIYGIRAAGGVIIINTKKGRGELNVTLDVQQNLTTIDNTIDVLNASQFRSLVEDNFPDRQDELGEANTNWQDEIYRQAKSSDINFSARGALFGEIPTRLSLNRSDQQGLRRTSKFDRTTASLSINPRLFDDHLKVGLNANYSNVDNRFASGVEGSAIAFDPTQPVRDPSSPYGGFFEFRDNDGSASSNVPRNPVAELLQTQNVSNADRFFGNLNLDYKFHFLPALSFVTNLGIDRTESGGSFSRPRTSALGVNAEQGEFIGNESRYSQKRTNTSADAYFIFDDNYGDFGVKLTAGYSYQKFESESFTTGEILDPNAQGPRTTVADDVVFIGYFGRANLSFKEKYYINGSIRRDGVSKFNPENRIEYFPSVSGAWQISEEDFLKDSQVISNLKVRAGWGQLGQQDISSTTDYLSRYQRGLSNQQYRFGNNPIVPLQPLYTNPNISWEILTEINLGLDFAFFDDRISGSVDVFERTADDLLSFVPVPDGANFSNQGFQNIGEFVSKGVEVNLDYNVIRQDDLNWNVNYNFTAFDREITRLAFGQDIFVGGISGGTGNTIQVQREGEWPNSFFTYAQLYDQSGQPIEGAYADINGDGTIDDRDRYVSGNGQADVLMGFQSNLTYKNFDFNFNLRASIGGEIYNNVNSSRAQLGNLDLAAPNNLPVQVLETRFARTPDVILSDFYLEDASFLRMDNITLGYTLENFNKDSTSLRFWMGLQNAFIITDYSGIDPELGSGGIDNTIYPRGRTYLLGVNYNF</sequence>
<evidence type="ECO:0000256" key="10">
    <source>
        <dbReference type="SAM" id="SignalP"/>
    </source>
</evidence>
<dbReference type="EMBL" id="JAAIKD010000004">
    <property type="protein sequence ID" value="NEV94152.1"/>
    <property type="molecule type" value="Genomic_DNA"/>
</dbReference>
<dbReference type="InterPro" id="IPR037066">
    <property type="entry name" value="Plug_dom_sf"/>
</dbReference>
<dbReference type="Gene3D" id="2.170.130.10">
    <property type="entry name" value="TonB-dependent receptor, plug domain"/>
    <property type="match status" value="1"/>
</dbReference>
<dbReference type="GO" id="GO:0009279">
    <property type="term" value="C:cell outer membrane"/>
    <property type="evidence" value="ECO:0007669"/>
    <property type="project" value="UniProtKB-SubCell"/>
</dbReference>
<gene>
    <name evidence="13" type="ORF">G3567_08340</name>
</gene>
<comment type="similarity">
    <text evidence="8 9">Belongs to the TonB-dependent receptor family.</text>
</comment>
<dbReference type="NCBIfam" id="TIGR04056">
    <property type="entry name" value="OMP_RagA_SusC"/>
    <property type="match status" value="1"/>
</dbReference>
<comment type="subcellular location">
    <subcellularLocation>
        <location evidence="1 8">Cell outer membrane</location>
        <topology evidence="1 8">Multi-pass membrane protein</topology>
    </subcellularLocation>
</comment>
<dbReference type="InterPro" id="IPR023997">
    <property type="entry name" value="TonB-dep_OMP_SusC/RagA_CS"/>
</dbReference>
<dbReference type="Gene3D" id="2.60.40.1120">
    <property type="entry name" value="Carboxypeptidase-like, regulatory domain"/>
    <property type="match status" value="1"/>
</dbReference>
<keyword evidence="5 9" id="KW-0798">TonB box</keyword>
<evidence type="ECO:0000256" key="1">
    <source>
        <dbReference type="ARBA" id="ARBA00004571"/>
    </source>
</evidence>
<evidence type="ECO:0000256" key="4">
    <source>
        <dbReference type="ARBA" id="ARBA00022692"/>
    </source>
</evidence>
<evidence type="ECO:0000256" key="2">
    <source>
        <dbReference type="ARBA" id="ARBA00022448"/>
    </source>
</evidence>
<dbReference type="InterPro" id="IPR000531">
    <property type="entry name" value="Beta-barrel_TonB"/>
</dbReference>
<dbReference type="FunFam" id="2.60.40.1120:FF:000003">
    <property type="entry name" value="Outer membrane protein Omp121"/>
    <property type="match status" value="1"/>
</dbReference>
<dbReference type="AlphaFoldDB" id="A0A6B3R1L7"/>
<feature type="domain" description="TonB-dependent receptor plug" evidence="12">
    <location>
        <begin position="113"/>
        <end position="227"/>
    </location>
</feature>
<dbReference type="InterPro" id="IPR023996">
    <property type="entry name" value="TonB-dep_OMP_SusC/RagA"/>
</dbReference>
<dbReference type="Proteomes" id="UP000478505">
    <property type="component" value="Unassembled WGS sequence"/>
</dbReference>
<evidence type="ECO:0000313" key="13">
    <source>
        <dbReference type="EMBL" id="NEV94152.1"/>
    </source>
</evidence>
<dbReference type="SUPFAM" id="SSF49464">
    <property type="entry name" value="Carboxypeptidase regulatory domain-like"/>
    <property type="match status" value="1"/>
</dbReference>
<evidence type="ECO:0000256" key="5">
    <source>
        <dbReference type="ARBA" id="ARBA00023077"/>
    </source>
</evidence>
<evidence type="ECO:0000259" key="12">
    <source>
        <dbReference type="Pfam" id="PF07715"/>
    </source>
</evidence>
<dbReference type="InterPro" id="IPR036942">
    <property type="entry name" value="Beta-barrel_TonB_sf"/>
</dbReference>
<dbReference type="RefSeq" id="WP_164004877.1">
    <property type="nucleotide sequence ID" value="NZ_JAAIKD010000004.1"/>
</dbReference>
<dbReference type="InterPro" id="IPR012910">
    <property type="entry name" value="Plug_dom"/>
</dbReference>
<evidence type="ECO:0000256" key="3">
    <source>
        <dbReference type="ARBA" id="ARBA00022452"/>
    </source>
</evidence>
<dbReference type="Pfam" id="PF00593">
    <property type="entry name" value="TonB_dep_Rec_b-barrel"/>
    <property type="match status" value="1"/>
</dbReference>
<evidence type="ECO:0000256" key="7">
    <source>
        <dbReference type="ARBA" id="ARBA00023237"/>
    </source>
</evidence>
<dbReference type="Pfam" id="PF07715">
    <property type="entry name" value="Plug"/>
    <property type="match status" value="1"/>
</dbReference>
<keyword evidence="10" id="KW-0732">Signal</keyword>
<protein>
    <submittedName>
        <fullName evidence="13">SusC/RagA family TonB-linked outer membrane protein</fullName>
    </submittedName>
</protein>
<evidence type="ECO:0000256" key="6">
    <source>
        <dbReference type="ARBA" id="ARBA00023136"/>
    </source>
</evidence>
<evidence type="ECO:0000256" key="9">
    <source>
        <dbReference type="RuleBase" id="RU003357"/>
    </source>
</evidence>
<evidence type="ECO:0000313" key="14">
    <source>
        <dbReference type="Proteomes" id="UP000478505"/>
    </source>
</evidence>
<keyword evidence="14" id="KW-1185">Reference proteome</keyword>
<dbReference type="Gene3D" id="2.40.170.20">
    <property type="entry name" value="TonB-dependent receptor, beta-barrel domain"/>
    <property type="match status" value="1"/>
</dbReference>
<comment type="caution">
    <text evidence="13">The sequence shown here is derived from an EMBL/GenBank/DDBJ whole genome shotgun (WGS) entry which is preliminary data.</text>
</comment>
<keyword evidence="2 8" id="KW-0813">Transport</keyword>
<accession>A0A6B3R1L7</accession>
<evidence type="ECO:0000256" key="8">
    <source>
        <dbReference type="PROSITE-ProRule" id="PRU01360"/>
    </source>
</evidence>
<dbReference type="InterPro" id="IPR008969">
    <property type="entry name" value="CarboxyPept-like_regulatory"/>
</dbReference>
<feature type="chain" id="PRO_5025669008" evidence="10">
    <location>
        <begin position="21"/>
        <end position="971"/>
    </location>
</feature>
<name>A0A6B3R1L7_9FLAO</name>
<keyword evidence="6 8" id="KW-0472">Membrane</keyword>
<dbReference type="PROSITE" id="PS52016">
    <property type="entry name" value="TONB_DEPENDENT_REC_3"/>
    <property type="match status" value="1"/>
</dbReference>
<keyword evidence="3 8" id="KW-1134">Transmembrane beta strand</keyword>
<proteinExistence type="inferred from homology"/>
<keyword evidence="7 8" id="KW-0998">Cell outer membrane</keyword>
<feature type="signal peptide" evidence="10">
    <location>
        <begin position="1"/>
        <end position="20"/>
    </location>
</feature>
<organism evidence="13 14">
    <name type="scientific">Psychroflexus aurantiacus</name>
    <dbReference type="NCBI Taxonomy" id="2709310"/>
    <lineage>
        <taxon>Bacteria</taxon>
        <taxon>Pseudomonadati</taxon>
        <taxon>Bacteroidota</taxon>
        <taxon>Flavobacteriia</taxon>
        <taxon>Flavobacteriales</taxon>
        <taxon>Flavobacteriaceae</taxon>
        <taxon>Psychroflexus</taxon>
    </lineage>
</organism>
<dbReference type="SUPFAM" id="SSF56935">
    <property type="entry name" value="Porins"/>
    <property type="match status" value="1"/>
</dbReference>